<evidence type="ECO:0000313" key="1">
    <source>
        <dbReference type="EMBL" id="EFV05687.1"/>
    </source>
</evidence>
<dbReference type="Proteomes" id="UP000003874">
    <property type="component" value="Unassembled WGS sequence"/>
</dbReference>
<evidence type="ECO:0000313" key="2">
    <source>
        <dbReference type="Proteomes" id="UP000003874"/>
    </source>
</evidence>
<dbReference type="EMBL" id="AEQO01000013">
    <property type="protein sequence ID" value="EFV05687.1"/>
    <property type="molecule type" value="Genomic_DNA"/>
</dbReference>
<proteinExistence type="predicted"/>
<keyword evidence="2" id="KW-1185">Reference proteome</keyword>
<sequence length="52" mass="5989">MLPRGAKTPKNNFSYFRVAQKRQKANFHASAWRGNDLKEMIKESPANINLRG</sequence>
<dbReference type="HOGENOM" id="CLU_3083294_0_0_10"/>
<accession>E6MKY7</accession>
<organism evidence="1 2">
    <name type="scientific">Segatella salivae DSM 15606</name>
    <dbReference type="NCBI Taxonomy" id="888832"/>
    <lineage>
        <taxon>Bacteria</taxon>
        <taxon>Pseudomonadati</taxon>
        <taxon>Bacteroidota</taxon>
        <taxon>Bacteroidia</taxon>
        <taxon>Bacteroidales</taxon>
        <taxon>Prevotellaceae</taxon>
        <taxon>Segatella</taxon>
    </lineage>
</organism>
<protein>
    <submittedName>
        <fullName evidence="1">Uncharacterized protein</fullName>
    </submittedName>
</protein>
<reference evidence="1 2" key="1">
    <citation type="submission" date="2010-12" db="EMBL/GenBank/DDBJ databases">
        <authorList>
            <person name="Muzny D."/>
            <person name="Qin X."/>
            <person name="Deng J."/>
            <person name="Jiang H."/>
            <person name="Liu Y."/>
            <person name="Qu J."/>
            <person name="Song X.-Z."/>
            <person name="Zhang L."/>
            <person name="Thornton R."/>
            <person name="Coyle M."/>
            <person name="Francisco L."/>
            <person name="Jackson L."/>
            <person name="Javaid M."/>
            <person name="Korchina V."/>
            <person name="Kovar C."/>
            <person name="Mata R."/>
            <person name="Mathew T."/>
            <person name="Ngo R."/>
            <person name="Nguyen L."/>
            <person name="Nguyen N."/>
            <person name="Okwuonu G."/>
            <person name="Ongeri F."/>
            <person name="Pham C."/>
            <person name="Simmons D."/>
            <person name="Wilczek-Boney K."/>
            <person name="Hale W."/>
            <person name="Jakkamsetti A."/>
            <person name="Pham P."/>
            <person name="Ruth R."/>
            <person name="San Lucas F."/>
            <person name="Warren J."/>
            <person name="Zhang J."/>
            <person name="Zhao Z."/>
            <person name="Zhou C."/>
            <person name="Zhu D."/>
            <person name="Lee S."/>
            <person name="Bess C."/>
            <person name="Blankenburg K."/>
            <person name="Forbes L."/>
            <person name="Fu Q."/>
            <person name="Gubbala S."/>
            <person name="Hirani K."/>
            <person name="Jayaseelan J.C."/>
            <person name="Lara F."/>
            <person name="Munidasa M."/>
            <person name="Palculict T."/>
            <person name="Patil S."/>
            <person name="Pu L.-L."/>
            <person name="Saada N."/>
            <person name="Tang L."/>
            <person name="Weissenberger G."/>
            <person name="Zhu Y."/>
            <person name="Hemphill L."/>
            <person name="Shang Y."/>
            <person name="Youmans B."/>
            <person name="Ayvaz T."/>
            <person name="Ross M."/>
            <person name="Santibanez J."/>
            <person name="Aqrawi P."/>
            <person name="Gross S."/>
            <person name="Joshi V."/>
            <person name="Fowler G."/>
            <person name="Nazareth L."/>
            <person name="Reid J."/>
            <person name="Worley K."/>
            <person name="Petrosino J."/>
            <person name="Highlander S."/>
            <person name="Gibbs R."/>
        </authorList>
    </citation>
    <scope>NUCLEOTIDE SEQUENCE [LARGE SCALE GENOMIC DNA]</scope>
    <source>
        <strain evidence="1 2">DSM 15606</strain>
    </source>
</reference>
<gene>
    <name evidence="1" type="ORF">HMPREF9420_0154</name>
</gene>
<dbReference type="AlphaFoldDB" id="E6MKY7"/>
<comment type="caution">
    <text evidence="1">The sequence shown here is derived from an EMBL/GenBank/DDBJ whole genome shotgun (WGS) entry which is preliminary data.</text>
</comment>
<name>E6MKY7_9BACT</name>